<name>A0A484REC3_9ZZZZ</name>
<dbReference type="GO" id="GO:0043023">
    <property type="term" value="F:ribosomal large subunit binding"/>
    <property type="evidence" value="ECO:0007669"/>
    <property type="project" value="TreeGrafter"/>
</dbReference>
<dbReference type="EMBL" id="CAADIE010000036">
    <property type="protein sequence ID" value="VFR50473.1"/>
    <property type="molecule type" value="Genomic_DNA"/>
</dbReference>
<dbReference type="SUPFAM" id="SSF81301">
    <property type="entry name" value="Nucleotidyltransferase"/>
    <property type="match status" value="1"/>
</dbReference>
<evidence type="ECO:0000256" key="1">
    <source>
        <dbReference type="ARBA" id="ARBA00010574"/>
    </source>
</evidence>
<dbReference type="HAMAP" id="MF_01477">
    <property type="entry name" value="Iojap_RsfS"/>
    <property type="match status" value="1"/>
</dbReference>
<organism evidence="2">
    <name type="scientific">plant metagenome</name>
    <dbReference type="NCBI Taxonomy" id="1297885"/>
    <lineage>
        <taxon>unclassified sequences</taxon>
        <taxon>metagenomes</taxon>
        <taxon>organismal metagenomes</taxon>
    </lineage>
</organism>
<dbReference type="GO" id="GO:0017148">
    <property type="term" value="P:negative regulation of translation"/>
    <property type="evidence" value="ECO:0007669"/>
    <property type="project" value="TreeGrafter"/>
</dbReference>
<dbReference type="AlphaFoldDB" id="A0A484REC3"/>
<dbReference type="InterPro" id="IPR043519">
    <property type="entry name" value="NT_sf"/>
</dbReference>
<evidence type="ECO:0000313" key="2">
    <source>
        <dbReference type="EMBL" id="VFR48405.1"/>
    </source>
</evidence>
<dbReference type="PANTHER" id="PTHR21043">
    <property type="entry name" value="IOJAP SUPERFAMILY ORTHOLOG"/>
    <property type="match status" value="1"/>
</dbReference>
<dbReference type="InterPro" id="IPR004394">
    <property type="entry name" value="Iojap/RsfS/C7orf30"/>
</dbReference>
<comment type="similarity">
    <text evidence="1">Belongs to the Iojap/RsfS family.</text>
</comment>
<dbReference type="Gene3D" id="3.30.460.10">
    <property type="entry name" value="Beta Polymerase, domain 2"/>
    <property type="match status" value="1"/>
</dbReference>
<dbReference type="EMBL" id="CAADIH010000029">
    <property type="protein sequence ID" value="VFR48405.1"/>
    <property type="molecule type" value="Genomic_DNA"/>
</dbReference>
<accession>A0A484REC3</accession>
<sequence>MDIQKMQRVVVDALEDVKAQDIKVFNTTHLTSLFDRVIIASGTSNRQTRALANSVADKWRENGERVIAIEGEDTGEWVVVDLGDIVVHLMQPAIRQYYNLEEIWGGKLVRMRLLPDGNRGGASQDDGS</sequence>
<dbReference type="PANTHER" id="PTHR21043:SF0">
    <property type="entry name" value="MITOCHONDRIAL ASSEMBLY OF RIBOSOMAL LARGE SUBUNIT PROTEIN 1"/>
    <property type="match status" value="1"/>
</dbReference>
<dbReference type="GO" id="GO:0090071">
    <property type="term" value="P:negative regulation of ribosome biogenesis"/>
    <property type="evidence" value="ECO:0007669"/>
    <property type="project" value="TreeGrafter"/>
</dbReference>
<proteinExistence type="inferred from homology"/>
<reference evidence="2" key="1">
    <citation type="submission" date="2019-03" db="EMBL/GenBank/DDBJ databases">
        <authorList>
            <person name="Danneels B."/>
        </authorList>
    </citation>
    <scope>NUCLEOTIDE SEQUENCE</scope>
</reference>
<protein>
    <submittedName>
        <fullName evidence="2">Ribosomal silencing factor RsfA (Former Iojap)</fullName>
    </submittedName>
</protein>
<dbReference type="NCBIfam" id="TIGR00090">
    <property type="entry name" value="rsfS_iojap_ybeB"/>
    <property type="match status" value="1"/>
</dbReference>
<evidence type="ECO:0000313" key="3">
    <source>
        <dbReference type="EMBL" id="VFR50473.1"/>
    </source>
</evidence>
<gene>
    <name evidence="3" type="ORF">BER1_1719</name>
    <name evidence="2" type="ORF">BER2_1656</name>
</gene>
<dbReference type="Pfam" id="PF02410">
    <property type="entry name" value="RsfS"/>
    <property type="match status" value="1"/>
</dbReference>